<organism evidence="1 2">
    <name type="scientific">Amorphotheca resinae ATCC 22711</name>
    <dbReference type="NCBI Taxonomy" id="857342"/>
    <lineage>
        <taxon>Eukaryota</taxon>
        <taxon>Fungi</taxon>
        <taxon>Dikarya</taxon>
        <taxon>Ascomycota</taxon>
        <taxon>Pezizomycotina</taxon>
        <taxon>Leotiomycetes</taxon>
        <taxon>Helotiales</taxon>
        <taxon>Amorphothecaceae</taxon>
        <taxon>Amorphotheca</taxon>
    </lineage>
</organism>
<dbReference type="OrthoDB" id="3552010at2759"/>
<gene>
    <name evidence="1" type="ORF">M430DRAFT_186647</name>
</gene>
<reference evidence="1 2" key="1">
    <citation type="journal article" date="2018" name="New Phytol.">
        <title>Comparative genomics and transcriptomics depict ericoid mycorrhizal fungi as versatile saprotrophs and plant mutualists.</title>
        <authorList>
            <person name="Martino E."/>
            <person name="Morin E."/>
            <person name="Grelet G.A."/>
            <person name="Kuo A."/>
            <person name="Kohler A."/>
            <person name="Daghino S."/>
            <person name="Barry K.W."/>
            <person name="Cichocki N."/>
            <person name="Clum A."/>
            <person name="Dockter R.B."/>
            <person name="Hainaut M."/>
            <person name="Kuo R.C."/>
            <person name="LaButti K."/>
            <person name="Lindahl B.D."/>
            <person name="Lindquist E.A."/>
            <person name="Lipzen A."/>
            <person name="Khouja H.R."/>
            <person name="Magnuson J."/>
            <person name="Murat C."/>
            <person name="Ohm R.A."/>
            <person name="Singer S.W."/>
            <person name="Spatafora J.W."/>
            <person name="Wang M."/>
            <person name="Veneault-Fourrey C."/>
            <person name="Henrissat B."/>
            <person name="Grigoriev I.V."/>
            <person name="Martin F.M."/>
            <person name="Perotto S."/>
        </authorList>
    </citation>
    <scope>NUCLEOTIDE SEQUENCE [LARGE SCALE GENOMIC DNA]</scope>
    <source>
        <strain evidence="1 2">ATCC 22711</strain>
    </source>
</reference>
<keyword evidence="2" id="KW-1185">Reference proteome</keyword>
<dbReference type="Proteomes" id="UP000241818">
    <property type="component" value="Unassembled WGS sequence"/>
</dbReference>
<dbReference type="AlphaFoldDB" id="A0A2T3AQL8"/>
<protein>
    <submittedName>
        <fullName evidence="1">Uncharacterized protein</fullName>
    </submittedName>
</protein>
<dbReference type="EMBL" id="KZ679018">
    <property type="protein sequence ID" value="PSS08546.1"/>
    <property type="molecule type" value="Genomic_DNA"/>
</dbReference>
<dbReference type="RefSeq" id="XP_024716944.1">
    <property type="nucleotide sequence ID" value="XM_024863918.1"/>
</dbReference>
<name>A0A2T3AQL8_AMORE</name>
<dbReference type="InParanoid" id="A0A2T3AQL8"/>
<evidence type="ECO:0000313" key="2">
    <source>
        <dbReference type="Proteomes" id="UP000241818"/>
    </source>
</evidence>
<sequence length="90" mass="10483">MNMNDVEDMVREDLVKQAWLDAKFKENSRCMVCPSSATEVCVACPLRLCSRCEVLLRNMCKGYLNNLFYYYERDHLRNDAFLLRSDGGGF</sequence>
<evidence type="ECO:0000313" key="1">
    <source>
        <dbReference type="EMBL" id="PSS08546.1"/>
    </source>
</evidence>
<proteinExistence type="predicted"/>
<accession>A0A2T3AQL8</accession>
<dbReference type="GeneID" id="36571999"/>